<gene>
    <name evidence="2" type="ORF">PGTUg99_026437</name>
</gene>
<sequence>MLKGLLLPLRGYLSTPPRSICHHLSLAGIQSVTTESRLQPRNLTDGGSILTGTWRHRRSSSALVLPPANSGALNRGETFRSSTNLAPASPDSREGKRKEKTRYCCWATQTHSHSIERHYTLSALVLCPLSNLGPQMADPSVLQLAHVLMYSLPCSVVSPDTATNIHHSKPPWVHIGQGKACAGVIASSINTRFPSWSLPSFLIHFTTTSYYYLLNHFHTTCSSFTTPYSTDITKPSSSLTTSRMSSIFDNCNTNDFYCEGRSDPSIDIGVRYYPDRDQWSPVFNPNVVPDNNADGDKAPIDAVGDKTPIDVKPTMDAKDKGPAEATVDPASINTILACSASLVYIPKGMEIVETRTHYFPLKDKWHAINDPSRHYDCSSIPDKVPIPRLFPKPHPFVCVPWNVHDPELPPGLPVPFLRTLNLPVPVPTPAPSTSSSESSSNDSDSSSTYPLISNYINLNHQGVQKLLLDDNTPPTAVCIYTEEDVMRIFEGIAPEYVDMCSEYPPSSLAESDRRVMFFENMQWFFRNKRSTYLSTRKF</sequence>
<proteinExistence type="predicted"/>
<feature type="compositionally biased region" description="Low complexity" evidence="1">
    <location>
        <begin position="432"/>
        <end position="447"/>
    </location>
</feature>
<evidence type="ECO:0000313" key="2">
    <source>
        <dbReference type="EMBL" id="KAA1088072.1"/>
    </source>
</evidence>
<name>A0A5B0NHM2_PUCGR</name>
<evidence type="ECO:0000313" key="3">
    <source>
        <dbReference type="Proteomes" id="UP000325313"/>
    </source>
</evidence>
<feature type="region of interest" description="Disordered" evidence="1">
    <location>
        <begin position="293"/>
        <end position="325"/>
    </location>
</feature>
<reference evidence="2 3" key="1">
    <citation type="submission" date="2019-05" db="EMBL/GenBank/DDBJ databases">
        <title>Emergence of the Ug99 lineage of the wheat stem rust pathogen through somatic hybridization.</title>
        <authorList>
            <person name="Li F."/>
            <person name="Upadhyaya N.M."/>
            <person name="Sperschneider J."/>
            <person name="Matny O."/>
            <person name="Nguyen-Phuc H."/>
            <person name="Mago R."/>
            <person name="Raley C."/>
            <person name="Miller M.E."/>
            <person name="Silverstein K.A.T."/>
            <person name="Henningsen E."/>
            <person name="Hirsch C.D."/>
            <person name="Visser B."/>
            <person name="Pretorius Z.A."/>
            <person name="Steffenson B.J."/>
            <person name="Schwessinger B."/>
            <person name="Dodds P.N."/>
            <person name="Figueroa M."/>
        </authorList>
    </citation>
    <scope>NUCLEOTIDE SEQUENCE [LARGE SCALE GENOMIC DNA]</scope>
    <source>
        <strain evidence="2 3">Ug99</strain>
    </source>
</reference>
<feature type="region of interest" description="Disordered" evidence="1">
    <location>
        <begin position="427"/>
        <end position="447"/>
    </location>
</feature>
<accession>A0A5B0NHM2</accession>
<dbReference type="Proteomes" id="UP000325313">
    <property type="component" value="Unassembled WGS sequence"/>
</dbReference>
<comment type="caution">
    <text evidence="2">The sequence shown here is derived from an EMBL/GenBank/DDBJ whole genome shotgun (WGS) entry which is preliminary data.</text>
</comment>
<organism evidence="2 3">
    <name type="scientific">Puccinia graminis f. sp. tritici</name>
    <dbReference type="NCBI Taxonomy" id="56615"/>
    <lineage>
        <taxon>Eukaryota</taxon>
        <taxon>Fungi</taxon>
        <taxon>Dikarya</taxon>
        <taxon>Basidiomycota</taxon>
        <taxon>Pucciniomycotina</taxon>
        <taxon>Pucciniomycetes</taxon>
        <taxon>Pucciniales</taxon>
        <taxon>Pucciniaceae</taxon>
        <taxon>Puccinia</taxon>
    </lineage>
</organism>
<dbReference type="AlphaFoldDB" id="A0A5B0NHM2"/>
<dbReference type="EMBL" id="VDEP01000408">
    <property type="protein sequence ID" value="KAA1088072.1"/>
    <property type="molecule type" value="Genomic_DNA"/>
</dbReference>
<feature type="compositionally biased region" description="Basic and acidic residues" evidence="1">
    <location>
        <begin position="294"/>
        <end position="322"/>
    </location>
</feature>
<protein>
    <submittedName>
        <fullName evidence="2">Uncharacterized protein</fullName>
    </submittedName>
</protein>
<feature type="region of interest" description="Disordered" evidence="1">
    <location>
        <begin position="73"/>
        <end position="95"/>
    </location>
</feature>
<evidence type="ECO:0000256" key="1">
    <source>
        <dbReference type="SAM" id="MobiDB-lite"/>
    </source>
</evidence>